<dbReference type="Gene3D" id="2.130.10.10">
    <property type="entry name" value="YVTN repeat-like/Quinoprotein amine dehydrogenase"/>
    <property type="match status" value="1"/>
</dbReference>
<sequence>MAGSGNNSNMLVKCETKSNRVKGLSFHPKLSWILASLHNGTIQLWDYRTGSLRARF</sequence>
<evidence type="ECO:0000313" key="2">
    <source>
        <dbReference type="EMBL" id="CAJ1378225.1"/>
    </source>
</evidence>
<dbReference type="AlphaFoldDB" id="A0AA36MS99"/>
<gene>
    <name evidence="2" type="ORF">EVOR1521_LOCUS6822</name>
</gene>
<keyword evidence="1" id="KW-0853">WD repeat</keyword>
<organism evidence="2 3">
    <name type="scientific">Effrenium voratum</name>
    <dbReference type="NCBI Taxonomy" id="2562239"/>
    <lineage>
        <taxon>Eukaryota</taxon>
        <taxon>Sar</taxon>
        <taxon>Alveolata</taxon>
        <taxon>Dinophyceae</taxon>
        <taxon>Suessiales</taxon>
        <taxon>Symbiodiniaceae</taxon>
        <taxon>Effrenium</taxon>
    </lineage>
</organism>
<reference evidence="2" key="1">
    <citation type="submission" date="2023-08" db="EMBL/GenBank/DDBJ databases">
        <authorList>
            <person name="Chen Y."/>
            <person name="Shah S."/>
            <person name="Dougan E. K."/>
            <person name="Thang M."/>
            <person name="Chan C."/>
        </authorList>
    </citation>
    <scope>NUCLEOTIDE SEQUENCE</scope>
</reference>
<protein>
    <recommendedName>
        <fullName evidence="4">Coatomer alpha subunit</fullName>
    </recommendedName>
</protein>
<dbReference type="PROSITE" id="PS50082">
    <property type="entry name" value="WD_REPEATS_2"/>
    <property type="match status" value="1"/>
</dbReference>
<evidence type="ECO:0008006" key="4">
    <source>
        <dbReference type="Google" id="ProtNLM"/>
    </source>
</evidence>
<evidence type="ECO:0000256" key="1">
    <source>
        <dbReference type="PROSITE-ProRule" id="PRU00221"/>
    </source>
</evidence>
<proteinExistence type="predicted"/>
<dbReference type="InterPro" id="IPR036322">
    <property type="entry name" value="WD40_repeat_dom_sf"/>
</dbReference>
<dbReference type="InterPro" id="IPR001680">
    <property type="entry name" value="WD40_rpt"/>
</dbReference>
<comment type="caution">
    <text evidence="2">The sequence shown here is derived from an EMBL/GenBank/DDBJ whole genome shotgun (WGS) entry which is preliminary data.</text>
</comment>
<dbReference type="EMBL" id="CAUJNA010000524">
    <property type="protein sequence ID" value="CAJ1378225.1"/>
    <property type="molecule type" value="Genomic_DNA"/>
</dbReference>
<evidence type="ECO:0000313" key="3">
    <source>
        <dbReference type="Proteomes" id="UP001178507"/>
    </source>
</evidence>
<dbReference type="Proteomes" id="UP001178507">
    <property type="component" value="Unassembled WGS sequence"/>
</dbReference>
<dbReference type="InterPro" id="IPR015943">
    <property type="entry name" value="WD40/YVTN_repeat-like_dom_sf"/>
</dbReference>
<name>A0AA36MS99_9DINO</name>
<dbReference type="SUPFAM" id="SSF50978">
    <property type="entry name" value="WD40 repeat-like"/>
    <property type="match status" value="1"/>
</dbReference>
<keyword evidence="3" id="KW-1185">Reference proteome</keyword>
<feature type="repeat" description="WD" evidence="1">
    <location>
        <begin position="14"/>
        <end position="55"/>
    </location>
</feature>
<accession>A0AA36MS99</accession>